<keyword evidence="2" id="KW-0489">Methyltransferase</keyword>
<dbReference type="RefSeq" id="WP_322609602.1">
    <property type="nucleotide sequence ID" value="NZ_JARVCO010000012.1"/>
</dbReference>
<accession>A0ABU5N052</accession>
<comment type="caution">
    <text evidence="2">The sequence shown here is derived from an EMBL/GenBank/DDBJ whole genome shotgun (WGS) entry which is preliminary data.</text>
</comment>
<gene>
    <name evidence="2" type="ORF">P9H32_14415</name>
</gene>
<reference evidence="2 3" key="1">
    <citation type="journal article" date="2024" name="Appl. Environ. Microbiol.">
        <title>Pontiella agarivorans sp. nov., a novel marine anaerobic bacterium capable of degrading macroalgal polysaccharides and fixing nitrogen.</title>
        <authorList>
            <person name="Liu N."/>
            <person name="Kivenson V."/>
            <person name="Peng X."/>
            <person name="Cui Z."/>
            <person name="Lankiewicz T.S."/>
            <person name="Gosselin K.M."/>
            <person name="English C.J."/>
            <person name="Blair E.M."/>
            <person name="O'Malley M.A."/>
            <person name="Valentine D.L."/>
        </authorList>
    </citation>
    <scope>NUCLEOTIDE SEQUENCE [LARGE SCALE GENOMIC DNA]</scope>
    <source>
        <strain evidence="2 3">NLcol2</strain>
    </source>
</reference>
<dbReference type="PANTHER" id="PTHR43591:SF110">
    <property type="entry name" value="RHODANESE DOMAIN-CONTAINING PROTEIN"/>
    <property type="match status" value="1"/>
</dbReference>
<evidence type="ECO:0000259" key="1">
    <source>
        <dbReference type="Pfam" id="PF08241"/>
    </source>
</evidence>
<proteinExistence type="predicted"/>
<evidence type="ECO:0000313" key="3">
    <source>
        <dbReference type="Proteomes" id="UP001290861"/>
    </source>
</evidence>
<keyword evidence="2" id="KW-0808">Transferase</keyword>
<dbReference type="InterPro" id="IPR013216">
    <property type="entry name" value="Methyltransf_11"/>
</dbReference>
<feature type="domain" description="Methyltransferase type 11" evidence="1">
    <location>
        <begin position="52"/>
        <end position="133"/>
    </location>
</feature>
<dbReference type="EC" id="2.1.1.-" evidence="2"/>
<organism evidence="2 3">
    <name type="scientific">Pontiella agarivorans</name>
    <dbReference type="NCBI Taxonomy" id="3038953"/>
    <lineage>
        <taxon>Bacteria</taxon>
        <taxon>Pseudomonadati</taxon>
        <taxon>Kiritimatiellota</taxon>
        <taxon>Kiritimatiellia</taxon>
        <taxon>Kiritimatiellales</taxon>
        <taxon>Pontiellaceae</taxon>
        <taxon>Pontiella</taxon>
    </lineage>
</organism>
<keyword evidence="3" id="KW-1185">Reference proteome</keyword>
<dbReference type="PANTHER" id="PTHR43591">
    <property type="entry name" value="METHYLTRANSFERASE"/>
    <property type="match status" value="1"/>
</dbReference>
<evidence type="ECO:0000313" key="2">
    <source>
        <dbReference type="EMBL" id="MDZ8119820.1"/>
    </source>
</evidence>
<dbReference type="EMBL" id="JARVCO010000012">
    <property type="protein sequence ID" value="MDZ8119820.1"/>
    <property type="molecule type" value="Genomic_DNA"/>
</dbReference>
<dbReference type="CDD" id="cd02440">
    <property type="entry name" value="AdoMet_MTases"/>
    <property type="match status" value="1"/>
</dbReference>
<name>A0ABU5N052_9BACT</name>
<dbReference type="GO" id="GO:0032259">
    <property type="term" value="P:methylation"/>
    <property type="evidence" value="ECO:0007669"/>
    <property type="project" value="UniProtKB-KW"/>
</dbReference>
<dbReference type="GO" id="GO:0008168">
    <property type="term" value="F:methyltransferase activity"/>
    <property type="evidence" value="ECO:0007669"/>
    <property type="project" value="UniProtKB-KW"/>
</dbReference>
<dbReference type="SUPFAM" id="SSF53335">
    <property type="entry name" value="S-adenosyl-L-methionine-dependent methyltransferases"/>
    <property type="match status" value="1"/>
</dbReference>
<dbReference type="InterPro" id="IPR029063">
    <property type="entry name" value="SAM-dependent_MTases_sf"/>
</dbReference>
<dbReference type="Pfam" id="PF08241">
    <property type="entry name" value="Methyltransf_11"/>
    <property type="match status" value="1"/>
</dbReference>
<protein>
    <submittedName>
        <fullName evidence="2">Class I SAM-dependent methyltransferase</fullName>
        <ecNumber evidence="2">2.1.1.-</ecNumber>
    </submittedName>
</protein>
<dbReference type="Proteomes" id="UP001290861">
    <property type="component" value="Unassembled WGS sequence"/>
</dbReference>
<sequence>MENLPANKQFYNRAGSENGFYYPSKEEKQNHPYADYLRGAIARHQLKNQKVLEIGSGIGAFQDFIADYTGTDFSETVTSNYHKPFFCADAKTLPFPDNTFDAVFTHAVLEHIPDPEKALKEMRRVLKSGGILLLHAAWHVPWFASEGYTVRQYAELPPVKKVKKVCAHLWKHPLSRALDIVTCRFIILLRHLLFGSPKLHYKKRTANYETFWCSDSDACNSIDQLEAGIWFVKQGDEWIAPGSALKKFFMVRGELELRINKDDPAIQSTL</sequence>
<dbReference type="Gene3D" id="3.40.50.150">
    <property type="entry name" value="Vaccinia Virus protein VP39"/>
    <property type="match status" value="1"/>
</dbReference>